<dbReference type="EMBL" id="MLAK01000851">
    <property type="protein sequence ID" value="OHT02809.1"/>
    <property type="molecule type" value="Genomic_DNA"/>
</dbReference>
<dbReference type="RefSeq" id="XP_068355945.1">
    <property type="nucleotide sequence ID" value="XM_068507065.1"/>
</dbReference>
<accession>A0A1J4JUI8</accession>
<comment type="caution">
    <text evidence="1">The sequence shown here is derived from an EMBL/GenBank/DDBJ whole genome shotgun (WGS) entry which is preliminary data.</text>
</comment>
<dbReference type="InterPro" id="IPR011989">
    <property type="entry name" value="ARM-like"/>
</dbReference>
<gene>
    <name evidence="1" type="ORF">TRFO_29939</name>
</gene>
<dbReference type="Gene3D" id="1.25.10.10">
    <property type="entry name" value="Leucine-rich Repeat Variant"/>
    <property type="match status" value="1"/>
</dbReference>
<keyword evidence="2" id="KW-1185">Reference proteome</keyword>
<reference evidence="1" key="1">
    <citation type="submission" date="2016-10" db="EMBL/GenBank/DDBJ databases">
        <authorList>
            <person name="Benchimol M."/>
            <person name="Almeida L.G."/>
            <person name="Vasconcelos A.T."/>
            <person name="Perreira-Neves A."/>
            <person name="Rosa I.A."/>
            <person name="Tasca T."/>
            <person name="Bogo M.R."/>
            <person name="de Souza W."/>
        </authorList>
    </citation>
    <scope>NUCLEOTIDE SEQUENCE [LARGE SCALE GENOMIC DNA]</scope>
    <source>
        <strain evidence="1">K</strain>
    </source>
</reference>
<dbReference type="GeneID" id="94841769"/>
<dbReference type="SUPFAM" id="SSF48371">
    <property type="entry name" value="ARM repeat"/>
    <property type="match status" value="1"/>
</dbReference>
<dbReference type="VEuPathDB" id="TrichDB:TRFO_29939"/>
<dbReference type="Proteomes" id="UP000179807">
    <property type="component" value="Unassembled WGS sequence"/>
</dbReference>
<name>A0A1J4JUI8_9EUKA</name>
<proteinExistence type="predicted"/>
<evidence type="ECO:0000313" key="1">
    <source>
        <dbReference type="EMBL" id="OHT02809.1"/>
    </source>
</evidence>
<evidence type="ECO:0000313" key="2">
    <source>
        <dbReference type="Proteomes" id="UP000179807"/>
    </source>
</evidence>
<dbReference type="InterPro" id="IPR016024">
    <property type="entry name" value="ARM-type_fold"/>
</dbReference>
<organism evidence="1 2">
    <name type="scientific">Tritrichomonas foetus</name>
    <dbReference type="NCBI Taxonomy" id="1144522"/>
    <lineage>
        <taxon>Eukaryota</taxon>
        <taxon>Metamonada</taxon>
        <taxon>Parabasalia</taxon>
        <taxon>Tritrichomonadida</taxon>
        <taxon>Tritrichomonadidae</taxon>
        <taxon>Tritrichomonas</taxon>
    </lineage>
</organism>
<dbReference type="AlphaFoldDB" id="A0A1J4JUI8"/>
<sequence>MFVNYKDDNTEERSPKQTNYFVTAEIFEKKIIDDNIKIVLENNIEVSFPNLCMTLKRAMEDKNVPEICSTISMIFKFVSTVVIHDIQDLQFFGLILNLLFIIENNVDLFDMDTRICSINIISSLIHKSTTICDFITSFNIVSFFVEGILFNNDLFPLHFHVIKCLQKIANHCSDCQNNICEKLPCEYIYNVFGIPIYDEDTDYEIVINDEIEKNYENENKEMKKEILLLLKNISKWALHPDLIEYCFNMFLLWISSSSTEKDIGLLGICYLTKQPRECWYKLFEQSFLYAEITVYLKGDPKTIESTLFLLSSIYAENQFVKGLQYSNIIDLLHYDDNPTHTSIRHLAAKTLNKIMKQDPNFIKLLIKGGLLDAFHDVFDESSFDVKAKLVSCLETIALFGESSDKVDLINNNGIMYLMNIIQYGNEQQICNAIRALENLFKENIKKICYESFWNTPGHEIIFEMSKNINKEVASLASQFLNCYFPLVNGKIMMLE</sequence>
<protein>
    <submittedName>
        <fullName evidence="1">Uncharacterized protein</fullName>
    </submittedName>
</protein>